<feature type="non-terminal residue" evidence="3">
    <location>
        <position position="1"/>
    </location>
</feature>
<evidence type="ECO:0000259" key="2">
    <source>
        <dbReference type="Pfam" id="PF17892"/>
    </source>
</evidence>
<evidence type="ECO:0000313" key="3">
    <source>
        <dbReference type="EMBL" id="SHE75960.1"/>
    </source>
</evidence>
<organism evidence="3 4">
    <name type="scientific">Lampropedia hyalina DSM 16112</name>
    <dbReference type="NCBI Taxonomy" id="1122156"/>
    <lineage>
        <taxon>Bacteria</taxon>
        <taxon>Pseudomonadati</taxon>
        <taxon>Pseudomonadota</taxon>
        <taxon>Betaproteobacteria</taxon>
        <taxon>Burkholderiales</taxon>
        <taxon>Comamonadaceae</taxon>
        <taxon>Lampropedia</taxon>
    </lineage>
</organism>
<dbReference type="Proteomes" id="UP000184327">
    <property type="component" value="Unassembled WGS sequence"/>
</dbReference>
<proteinExistence type="predicted"/>
<sequence>TEQGTANPEEPNTATGTLTSEDGDTGAQKTWSIPGGNDGVYGTIGMDAATGQWTYTLDNARVATQALNAGDEVQESFIARVTDEYGAWAEQVIVVTITGSNDDLTGTGDEVVTVLEDAVLTGTIGSYVNDVDDVIEVTNFCIDSNGDGVDELHTPDTEVTLTYGGVAIGTLLINTDGSYTFTPTANYSGDVPVVTYTVREITGGEELTQTLTINITPKADAPEIDQNKTINTFEDTAVDLNLIKPITTDSIDLNGIGNGDNPELLGAITLKLTGTAAGNANVLHNSTVLEPGADGKITIVISDDRTHPKVDYHHADVPPSTVDGGVYYLTETEYQALQVTPAPERHENLQLEVEVSSYEVDDTGKPLAGVAGESATQTIDIAVLAVTDEPELALSGDTKTVKEDAVLTLTNDLTATFDDIDGSEQFWYSVTGLPEGTVVTINGQPYTAGEGGSISSAAHKITVDAATKQPSFTIKTPDDYSGSSPTVKITLHVQDRDNDSTGHTPTEQTKDVTFTLDVLPQAGDVQAGDVETDEDTAVRFLQHVEVTDKGTTHGTEVIDSVSFTVPTEGNTADSTWVVNAPTQDPTAAEDGYTIIGNGTSGTYTIVFNNDDSGSDKVLSQVEREAVLDNFTITPPAHSSKDATIELSITTTDTYAGLAPSTEIVNRDVKITVNPVAETTTADTNDAGGNDVTITPNHTYTTKGEEDQWFTLGKEAPFDLKAGWSNEDVGESTYARLTPSLVAGGDGPQASAIGSQFRWSTNGDTTEEGGAWQTATYTGTPIDVPVEYLDTLQFLAPANFSGQFSIGVQAYTVDYDDDDEHHTGEPVSALSGSATLANVIIQPVADEVTLTLHSRASGLEDTKIPLTVNLKSSDPSETFNLTIADIPAGAKIFVNHVEQTPTEGSITITNFINGTPLHVQAPPDSNEDFNLMVSAESVDELTIDGTPYRSTNAVEDSQTIRVEVRGVADEPKVEPTENAASYTEAGLDDKTESIALKDLVSVQLADGEHAENPQSETLTVRVTGLPQGFSLEGGTMLVTGLGAERVWVLTPQQFANAKITVPANYSGTQTFQVAGVSTENDGDSFTGAYKDVSFTVTPSPEATLSANGALVEDQITLLGLAIQHQNGDFDETLVGVWVKVSDAETADFTLYLGTEKLSTAGLTTTNIDGGDAYYELTAEQAGQLGAKGKANADGDLNELTLKYKVQDQHYGNTQSADSPVVSDYKDLSIDLHAVPVTDEVKLSITSIVSGGTTTDEHADDDASPDTTLLTTPGQVTVSLKIAKLEDGDADNAVDADGSEKLIRIIIEGVPDGVTVEGGQQIGGTTWLLIHEQPPTDIDHVDGIDYDVVFNVSGRNGDLDAPITITVQTQDRGFDGNSTDTDIKADSVQWHLKADFEGGLGDDPALITAWAYNGEKANEDVPFTLGSKVTAAIEIQDPAIANTFTVTLKNVPVGTGIEGAYQTVVEGEVVWTASVTTAPGDDTAAAQQKLAELLESIRITAPEHSNENNAAGAFDFDAVLTASVSNGRSNEANADLLIPVDPVTDRPNLVLTAESVAEGADRIPVTVKVTSGADGEHGNLVGGKLYVKLDDATSDNLKGGKLFLGADELTETETIDGQTYYVIKDVDLGETVSLSYQLPEGTAGDQSGTVHFSAAVKFKEAGAEEIVTTATQQAQVEIVHNGVEVSSEPVSGNEASLSDKTQAIKLDLEVTLKDNDGSEAVKTIILGNVPQGFLVYTGTDAGNATLASQASNAGGMDGTNSWIVSGADGSLPAYVAISPPAFWSGSLENLELTVESGEKTGLAGSNTETFDVAAVTVSPVANGVTLQTTLTFGAENTVLSLNLNAGMTDVRDASVSHGGSVVAADQSTETASVRITGLGQYASFYIDGVQIEAGYDASTQSYTITGLSQSDLDNLGFKQARSALVDQNTGAAGTQIKVDVWTVESGNSASPSTERTGFVTVNSSGQLSTSGADTLIWTAPTNPNAIINGLGGRDTVQLRYGESVSGDTLANHLRNIEVLDLSVAGTNTIDGLTPDYVKSIVGTGGTTLTIQGAAEDSVALSGQWVYGSNGTWTGTLTGAGTVSLVIDGVDVNTSAVTAAAPGAEGFGLFSLQDGGLGDAGLSGSTLGLSALLEEGDRSSADDDAQTPGAEVEDDALDGLLSDSDATDELSVLLGEDESAAAVPDATAYVPPVHNPLDDLDQPQTSLV</sequence>
<dbReference type="InterPro" id="IPR041690">
    <property type="entry name" value="Cadherin_5"/>
</dbReference>
<evidence type="ECO:0000313" key="4">
    <source>
        <dbReference type="Proteomes" id="UP000184327"/>
    </source>
</evidence>
<dbReference type="Gene3D" id="2.60.40.1200">
    <property type="match status" value="1"/>
</dbReference>
<feature type="region of interest" description="Disordered" evidence="1">
    <location>
        <begin position="1"/>
        <end position="29"/>
    </location>
</feature>
<feature type="domain" description="Cadherin-like" evidence="2">
    <location>
        <begin position="168"/>
        <end position="215"/>
    </location>
</feature>
<feature type="compositionally biased region" description="Polar residues" evidence="1">
    <location>
        <begin position="1"/>
        <end position="20"/>
    </location>
</feature>
<protein>
    <submittedName>
        <fullName evidence="3">VCBS repeat-containing protein</fullName>
    </submittedName>
</protein>
<name>A0A1M4W486_9BURK</name>
<dbReference type="RefSeq" id="WP_200796683.1">
    <property type="nucleotide sequence ID" value="NZ_FQUZ01000006.1"/>
</dbReference>
<dbReference type="InterPro" id="IPR013783">
    <property type="entry name" value="Ig-like_fold"/>
</dbReference>
<dbReference type="Pfam" id="PF17892">
    <property type="entry name" value="Cadherin_5"/>
    <property type="match status" value="1"/>
</dbReference>
<dbReference type="InterPro" id="IPR010221">
    <property type="entry name" value="VCBS_dom"/>
</dbReference>
<evidence type="ECO:0000256" key="1">
    <source>
        <dbReference type="SAM" id="MobiDB-lite"/>
    </source>
</evidence>
<dbReference type="NCBIfam" id="TIGR01965">
    <property type="entry name" value="VCBS_repeat"/>
    <property type="match status" value="1"/>
</dbReference>
<keyword evidence="4" id="KW-1185">Reference proteome</keyword>
<dbReference type="EMBL" id="FQUZ01000006">
    <property type="protein sequence ID" value="SHE75960.1"/>
    <property type="molecule type" value="Genomic_DNA"/>
</dbReference>
<accession>A0A1M4W486</accession>
<dbReference type="STRING" id="1122156.SAMN02745117_00805"/>
<dbReference type="Gene3D" id="2.60.40.10">
    <property type="entry name" value="Immunoglobulins"/>
    <property type="match status" value="1"/>
</dbReference>
<reference evidence="3 4" key="1">
    <citation type="submission" date="2016-11" db="EMBL/GenBank/DDBJ databases">
        <authorList>
            <person name="Jaros S."/>
            <person name="Januszkiewicz K."/>
            <person name="Wedrychowicz H."/>
        </authorList>
    </citation>
    <scope>NUCLEOTIDE SEQUENCE [LARGE SCALE GENOMIC DNA]</scope>
    <source>
        <strain evidence="3 4">DSM 16112</strain>
    </source>
</reference>
<gene>
    <name evidence="3" type="ORF">SAMN02745117_00805</name>
</gene>